<evidence type="ECO:0000313" key="3">
    <source>
        <dbReference type="EMBL" id="GEN11687.1"/>
    </source>
</evidence>
<keyword evidence="5" id="KW-1185">Reference proteome</keyword>
<dbReference type="STRING" id="1334629.MFUL124B02_09485"/>
<organism evidence="3 6">
    <name type="scientific">Myxococcus fulvus</name>
    <dbReference type="NCBI Taxonomy" id="33"/>
    <lineage>
        <taxon>Bacteria</taxon>
        <taxon>Pseudomonadati</taxon>
        <taxon>Myxococcota</taxon>
        <taxon>Myxococcia</taxon>
        <taxon>Myxococcales</taxon>
        <taxon>Cystobacterineae</taxon>
        <taxon>Myxococcaceae</taxon>
        <taxon>Myxococcus</taxon>
    </lineage>
</organism>
<keyword evidence="2" id="KW-0732">Signal</keyword>
<dbReference type="Proteomes" id="UP000321514">
    <property type="component" value="Unassembled WGS sequence"/>
</dbReference>
<reference evidence="4 5" key="1">
    <citation type="submission" date="2016-10" db="EMBL/GenBank/DDBJ databases">
        <authorList>
            <person name="Varghese N."/>
            <person name="Submissions S."/>
        </authorList>
    </citation>
    <scope>NUCLEOTIDE SEQUENCE [LARGE SCALE GENOMIC DNA]</scope>
    <source>
        <strain evidence="4 5">DSM 16525</strain>
    </source>
</reference>
<evidence type="ECO:0000313" key="4">
    <source>
        <dbReference type="EMBL" id="SEU40248.1"/>
    </source>
</evidence>
<dbReference type="Proteomes" id="UP000183760">
    <property type="component" value="Unassembled WGS sequence"/>
</dbReference>
<comment type="caution">
    <text evidence="3">The sequence shown here is derived from an EMBL/GenBank/DDBJ whole genome shotgun (WGS) entry which is preliminary data.</text>
</comment>
<evidence type="ECO:0000313" key="5">
    <source>
        <dbReference type="Proteomes" id="UP000183760"/>
    </source>
</evidence>
<dbReference type="EMBL" id="FOIB01000015">
    <property type="protein sequence ID" value="SEU40248.1"/>
    <property type="molecule type" value="Genomic_DNA"/>
</dbReference>
<feature type="signal peptide" evidence="2">
    <location>
        <begin position="1"/>
        <end position="32"/>
    </location>
</feature>
<reference evidence="3 6" key="2">
    <citation type="submission" date="2019-07" db="EMBL/GenBank/DDBJ databases">
        <title>Whole genome shotgun sequence of Myxococcus fulvus NBRC 100333.</title>
        <authorList>
            <person name="Hosoyama A."/>
            <person name="Uohara A."/>
            <person name="Ohji S."/>
            <person name="Ichikawa N."/>
        </authorList>
    </citation>
    <scope>NUCLEOTIDE SEQUENCE [LARGE SCALE GENOMIC DNA]</scope>
    <source>
        <strain evidence="3 6">NBRC 100333</strain>
    </source>
</reference>
<protein>
    <recommendedName>
        <fullName evidence="7">Lipoprotein</fullName>
    </recommendedName>
</protein>
<sequence length="182" mass="19372">MKTKHAMTMRGWIRAGLLTLALTGGLSTQAWGQATTYTSGRTPSIAGESGDTVVFSVVENAVRTGATQSVVLQVVDATTGAVLAQTQGTVGPDAPMRLFYRPSVGGPVYGRAFAPTTGPQLSVPILTVERWNPRSPTGWSYPQTCHWELVPIMPEPDRPDGPTTVRVCVPDDPPPTQFRAAP</sequence>
<evidence type="ECO:0008006" key="7">
    <source>
        <dbReference type="Google" id="ProtNLM"/>
    </source>
</evidence>
<gene>
    <name evidence="3" type="ORF">MFU01_67240</name>
    <name evidence="4" type="ORF">SAMN05443572_11550</name>
</gene>
<evidence type="ECO:0000256" key="1">
    <source>
        <dbReference type="SAM" id="MobiDB-lite"/>
    </source>
</evidence>
<name>A0A511TC29_MYXFU</name>
<proteinExistence type="predicted"/>
<dbReference type="OrthoDB" id="9991605at2"/>
<feature type="region of interest" description="Disordered" evidence="1">
    <location>
        <begin position="158"/>
        <end position="182"/>
    </location>
</feature>
<feature type="chain" id="PRO_5022706366" description="Lipoprotein" evidence="2">
    <location>
        <begin position="33"/>
        <end position="182"/>
    </location>
</feature>
<accession>A0A511TC29</accession>
<dbReference type="RefSeq" id="WP_083560804.1">
    <property type="nucleotide sequence ID" value="NZ_BJXR01000049.1"/>
</dbReference>
<dbReference type="AlphaFoldDB" id="A0A511TC29"/>
<evidence type="ECO:0000256" key="2">
    <source>
        <dbReference type="SAM" id="SignalP"/>
    </source>
</evidence>
<evidence type="ECO:0000313" key="6">
    <source>
        <dbReference type="Proteomes" id="UP000321514"/>
    </source>
</evidence>
<dbReference type="EMBL" id="BJXR01000049">
    <property type="protein sequence ID" value="GEN11687.1"/>
    <property type="molecule type" value="Genomic_DNA"/>
</dbReference>